<dbReference type="AlphaFoldDB" id="S2W4D0"/>
<evidence type="ECO:0000313" key="11">
    <source>
        <dbReference type="Proteomes" id="UP000014417"/>
    </source>
</evidence>
<keyword evidence="7" id="KW-0234">DNA repair</keyword>
<dbReference type="GO" id="GO:0003677">
    <property type="term" value="F:DNA binding"/>
    <property type="evidence" value="ECO:0007669"/>
    <property type="project" value="UniProtKB-KW"/>
</dbReference>
<feature type="domain" description="Helicase ATP-binding" evidence="8">
    <location>
        <begin position="301"/>
        <end position="463"/>
    </location>
</feature>
<dbReference type="PROSITE" id="PS51194">
    <property type="entry name" value="HELICASE_CTER"/>
    <property type="match status" value="1"/>
</dbReference>
<dbReference type="CDD" id="cd04488">
    <property type="entry name" value="RecG_wedge_OBF"/>
    <property type="match status" value="1"/>
</dbReference>
<dbReference type="GO" id="GO:0003678">
    <property type="term" value="F:DNA helicase activity"/>
    <property type="evidence" value="ECO:0007669"/>
    <property type="project" value="TreeGrafter"/>
</dbReference>
<dbReference type="Proteomes" id="UP000014417">
    <property type="component" value="Unassembled WGS sequence"/>
</dbReference>
<dbReference type="Pfam" id="PF19833">
    <property type="entry name" value="RecG_dom3_C"/>
    <property type="match status" value="1"/>
</dbReference>
<dbReference type="SMART" id="SM00487">
    <property type="entry name" value="DEXDc"/>
    <property type="match status" value="1"/>
</dbReference>
<dbReference type="CDD" id="cd17992">
    <property type="entry name" value="DEXHc_RecG"/>
    <property type="match status" value="1"/>
</dbReference>
<keyword evidence="6" id="KW-0238">DNA-binding</keyword>
<dbReference type="InterPro" id="IPR027417">
    <property type="entry name" value="P-loop_NTPase"/>
</dbReference>
<name>S2W4D0_9ACTN</name>
<dbReference type="EMBL" id="AGZR01000005">
    <property type="protein sequence ID" value="EPD33145.1"/>
    <property type="molecule type" value="Genomic_DNA"/>
</dbReference>
<accession>S2W4D0</accession>
<evidence type="ECO:0000256" key="7">
    <source>
        <dbReference type="ARBA" id="ARBA00023204"/>
    </source>
</evidence>
<dbReference type="PANTHER" id="PTHR47964">
    <property type="entry name" value="ATP-DEPENDENT DNA HELICASE HOMOLOG RECG, CHLOROPLASTIC"/>
    <property type="match status" value="1"/>
</dbReference>
<dbReference type="HOGENOM" id="CLU_005122_7_1_11"/>
<dbReference type="Gene3D" id="3.40.50.300">
    <property type="entry name" value="P-loop containing nucleotide triphosphate hydrolases"/>
    <property type="match status" value="2"/>
</dbReference>
<dbReference type="InterPro" id="IPR014001">
    <property type="entry name" value="Helicase_ATP-bd"/>
</dbReference>
<dbReference type="InterPro" id="IPR012340">
    <property type="entry name" value="NA-bd_OB-fold"/>
</dbReference>
<dbReference type="InterPro" id="IPR001650">
    <property type="entry name" value="Helicase_C-like"/>
</dbReference>
<dbReference type="PROSITE" id="PS51192">
    <property type="entry name" value="HELICASE_ATP_BIND_1"/>
    <property type="match status" value="1"/>
</dbReference>
<dbReference type="PANTHER" id="PTHR47964:SF1">
    <property type="entry name" value="ATP-DEPENDENT DNA HELICASE HOMOLOG RECG, CHLOROPLASTIC"/>
    <property type="match status" value="1"/>
</dbReference>
<reference evidence="10 11" key="1">
    <citation type="submission" date="2013-04" db="EMBL/GenBank/DDBJ databases">
        <title>The Genome Sequence of Propionimicrobium lymphophilum ACS-093-V-SCH5.</title>
        <authorList>
            <consortium name="The Broad Institute Genomics Platform"/>
            <person name="Earl A."/>
            <person name="Ward D."/>
            <person name="Feldgarden M."/>
            <person name="Gevers D."/>
            <person name="Saerens B."/>
            <person name="Vaneechoutte M."/>
            <person name="Walker B."/>
            <person name="Young S."/>
            <person name="Zeng Q."/>
            <person name="Gargeya S."/>
            <person name="Fitzgerald M."/>
            <person name="Haas B."/>
            <person name="Abouelleil A."/>
            <person name="Allen A.W."/>
            <person name="Alvarado L."/>
            <person name="Arachchi H.M."/>
            <person name="Berlin A.M."/>
            <person name="Chapman S.B."/>
            <person name="Gainer-Dewar J."/>
            <person name="Goldberg J."/>
            <person name="Griggs A."/>
            <person name="Gujja S."/>
            <person name="Hansen M."/>
            <person name="Howarth C."/>
            <person name="Imamovic A."/>
            <person name="Ireland A."/>
            <person name="Larimer J."/>
            <person name="McCowan C."/>
            <person name="Murphy C."/>
            <person name="Pearson M."/>
            <person name="Poon T.W."/>
            <person name="Priest M."/>
            <person name="Roberts A."/>
            <person name="Saif S."/>
            <person name="Shea T."/>
            <person name="Sisk P."/>
            <person name="Sykes S."/>
            <person name="Wortman J."/>
            <person name="Nusbaum C."/>
            <person name="Birren B."/>
        </authorList>
    </citation>
    <scope>NUCLEOTIDE SEQUENCE [LARGE SCALE GENOMIC DNA]</scope>
    <source>
        <strain evidence="10 11">ACS-093-V-SCH5</strain>
    </source>
</reference>
<evidence type="ECO:0000256" key="3">
    <source>
        <dbReference type="ARBA" id="ARBA00022801"/>
    </source>
</evidence>
<dbReference type="GO" id="GO:0005524">
    <property type="term" value="F:ATP binding"/>
    <property type="evidence" value="ECO:0007669"/>
    <property type="project" value="UniProtKB-KW"/>
</dbReference>
<organism evidence="10 11">
    <name type="scientific">Propionimicrobium lymphophilum ACS-093-V-SCH5</name>
    <dbReference type="NCBI Taxonomy" id="883161"/>
    <lineage>
        <taxon>Bacteria</taxon>
        <taxon>Bacillati</taxon>
        <taxon>Actinomycetota</taxon>
        <taxon>Actinomycetes</taxon>
        <taxon>Propionibacteriales</taxon>
        <taxon>Propionibacteriaceae</taxon>
        <taxon>Propionimicrobium</taxon>
    </lineage>
</organism>
<dbReference type="GO" id="GO:0006281">
    <property type="term" value="P:DNA repair"/>
    <property type="evidence" value="ECO:0007669"/>
    <property type="project" value="UniProtKB-KW"/>
</dbReference>
<evidence type="ECO:0000256" key="1">
    <source>
        <dbReference type="ARBA" id="ARBA00022741"/>
    </source>
</evidence>
<dbReference type="Pfam" id="PF00270">
    <property type="entry name" value="DEAD"/>
    <property type="match status" value="1"/>
</dbReference>
<dbReference type="InterPro" id="IPR011545">
    <property type="entry name" value="DEAD/DEAH_box_helicase_dom"/>
</dbReference>
<keyword evidence="5" id="KW-0067">ATP-binding</keyword>
<keyword evidence="1" id="KW-0547">Nucleotide-binding</keyword>
<dbReference type="PATRIC" id="fig|883161.3.peg.677"/>
<dbReference type="Pfam" id="PF00271">
    <property type="entry name" value="Helicase_C"/>
    <property type="match status" value="1"/>
</dbReference>
<evidence type="ECO:0000313" key="10">
    <source>
        <dbReference type="EMBL" id="EPD33145.1"/>
    </source>
</evidence>
<keyword evidence="11" id="KW-1185">Reference proteome</keyword>
<keyword evidence="4 10" id="KW-0347">Helicase</keyword>
<dbReference type="SMART" id="SM00490">
    <property type="entry name" value="HELICc"/>
    <property type="match status" value="1"/>
</dbReference>
<feature type="domain" description="Helicase C-terminal" evidence="9">
    <location>
        <begin position="486"/>
        <end position="655"/>
    </location>
</feature>
<dbReference type="SUPFAM" id="SSF52540">
    <property type="entry name" value="P-loop containing nucleoside triphosphate hydrolases"/>
    <property type="match status" value="2"/>
</dbReference>
<comment type="caution">
    <text evidence="10">The sequence shown here is derived from an EMBL/GenBank/DDBJ whole genome shotgun (WGS) entry which is preliminary data.</text>
</comment>
<evidence type="ECO:0000256" key="4">
    <source>
        <dbReference type="ARBA" id="ARBA00022806"/>
    </source>
</evidence>
<evidence type="ECO:0000256" key="2">
    <source>
        <dbReference type="ARBA" id="ARBA00022763"/>
    </source>
</evidence>
<proteinExistence type="predicted"/>
<gene>
    <name evidence="10" type="ORF">HMPREF9306_00676</name>
</gene>
<evidence type="ECO:0000256" key="6">
    <source>
        <dbReference type="ARBA" id="ARBA00023125"/>
    </source>
</evidence>
<keyword evidence="3" id="KW-0378">Hydrolase</keyword>
<evidence type="ECO:0000259" key="9">
    <source>
        <dbReference type="PROSITE" id="PS51194"/>
    </source>
</evidence>
<dbReference type="InterPro" id="IPR045562">
    <property type="entry name" value="RecG_dom3_C"/>
</dbReference>
<protein>
    <submittedName>
        <fullName evidence="10">ATP-dependent DNA helicase RecG</fullName>
    </submittedName>
</protein>
<evidence type="ECO:0000256" key="5">
    <source>
        <dbReference type="ARBA" id="ARBA00022840"/>
    </source>
</evidence>
<evidence type="ECO:0000259" key="8">
    <source>
        <dbReference type="PROSITE" id="PS51192"/>
    </source>
</evidence>
<dbReference type="SUPFAM" id="SSF50249">
    <property type="entry name" value="Nucleic acid-binding proteins"/>
    <property type="match status" value="1"/>
</dbReference>
<keyword evidence="2" id="KW-0227">DNA damage</keyword>
<dbReference type="InterPro" id="IPR047112">
    <property type="entry name" value="RecG/Mfd"/>
</dbReference>
<dbReference type="GO" id="GO:0016787">
    <property type="term" value="F:hydrolase activity"/>
    <property type="evidence" value="ECO:0007669"/>
    <property type="project" value="UniProtKB-KW"/>
</dbReference>
<sequence>MLGGKTAKPLASLGLETVGDLLRHFPRRYLSGTQVTDLSKVIPGEEVALVARASNMQKYVDGQRSYFQDEIASQTGTRARSSARKGRMSGTLLGGSGEMSVTFFGREYMLDYWHKELVGGKTGIFVGKVGIWQNRPQMTNPQFIMLDSAGKPIGKGKQDKIRLVNRVQRSSFVGIYPATKSASTWLIADAVEALLELLVGLEDPLPAGLRKELGLMEINEAINQIHRPENLDENDDARYRLKFDEALALQVAMADRRAATRANEAAPIQLKDDGLLAKFDSQLPFELTEGQQKVGEEIFADMAKPAPMQRLLQGEVGSGKTVVALRAMLAALDAGKQAVLMAPTEVLATQHAESMSKLLGSLGLDVELLTGSMAGSQAKTVRSRIASGQARIVVGTHALISAATEFQDLGLVVIDEQHRFGVAQREALQRKVGLWPHTLVLTATPIPRSIAMTIFGDLEVSTLRQLPAGRQEIQTTVVNRAQNPGWVPRVWQRVREEIEKGRQAFVVCPRISSTDDELPTDSEASPSAAVEDVFDELSAGPLAGLRLAKLHGRMPAEKKATVMADFAVGNLDVLISTTVIEVGVDVPNASAMIIIDADRFGVAQLHQLRGRIGRGGYAGLCLLLTNSAPDSPSLERLNWVSATRDGFQLAEYDLEVRREGNIMGPEQSGGRSALRLLRVVTDSDLIERSREVAEKIEGQEVFADLRHDMALSIENQDA</sequence>
<dbReference type="STRING" id="883161.HMPREF9306_00676"/>